<dbReference type="AlphaFoldDB" id="A0A370DAA9"/>
<protein>
    <submittedName>
        <fullName evidence="1">ATP-binding protein</fullName>
    </submittedName>
</protein>
<name>A0A370DAA9_9GAMM</name>
<comment type="caution">
    <text evidence="1">The sequence shown here is derived from an EMBL/GenBank/DDBJ whole genome shotgun (WGS) entry which is preliminary data.</text>
</comment>
<accession>A0A370DAA9</accession>
<keyword evidence="1" id="KW-0067">ATP-binding</keyword>
<proteinExistence type="predicted"/>
<sequence length="78" mass="8872">MDIHMSDIMLHIDEDLNQKEQLILESQMRDQTGVIGLGYHGTQPHLMIVEYDRDATSPKTLLHAVNNYGLHAELVGFL</sequence>
<gene>
    <name evidence="1" type="ORF">DIZ80_15695</name>
</gene>
<evidence type="ECO:0000313" key="1">
    <source>
        <dbReference type="EMBL" id="RDH81520.1"/>
    </source>
</evidence>
<reference evidence="1 2" key="1">
    <citation type="journal article" date="2018" name="ISME J.">
        <title>Endosymbiont genomes yield clues of tubeworm success.</title>
        <authorList>
            <person name="Li Y."/>
            <person name="Liles M.R."/>
            <person name="Halanych K.M."/>
        </authorList>
    </citation>
    <scope>NUCLEOTIDE SEQUENCE [LARGE SCALE GENOMIC DNA]</scope>
    <source>
        <strain evidence="1">A1464</strain>
    </source>
</reference>
<dbReference type="EMBL" id="QFXC01000013">
    <property type="protein sequence ID" value="RDH81520.1"/>
    <property type="molecule type" value="Genomic_DNA"/>
</dbReference>
<keyword evidence="1" id="KW-0547">Nucleotide-binding</keyword>
<dbReference type="GO" id="GO:0005524">
    <property type="term" value="F:ATP binding"/>
    <property type="evidence" value="ECO:0007669"/>
    <property type="project" value="UniProtKB-KW"/>
</dbReference>
<organism evidence="1 2">
    <name type="scientific">endosymbiont of Galathealinum brachiosum</name>
    <dbReference type="NCBI Taxonomy" id="2200906"/>
    <lineage>
        <taxon>Bacteria</taxon>
        <taxon>Pseudomonadati</taxon>
        <taxon>Pseudomonadota</taxon>
        <taxon>Gammaproteobacteria</taxon>
        <taxon>sulfur-oxidizing symbionts</taxon>
    </lineage>
</organism>
<evidence type="ECO:0000313" key="2">
    <source>
        <dbReference type="Proteomes" id="UP000254266"/>
    </source>
</evidence>
<dbReference type="Proteomes" id="UP000254266">
    <property type="component" value="Unassembled WGS sequence"/>
</dbReference>
<keyword evidence="2" id="KW-1185">Reference proteome</keyword>